<reference evidence="1 2" key="1">
    <citation type="journal article" date="2018" name="Nat. Biotechnol.">
        <title>A standardized bacterial taxonomy based on genome phylogeny substantially revises the tree of life.</title>
        <authorList>
            <person name="Parks D.H."/>
            <person name="Chuvochina M."/>
            <person name="Waite D.W."/>
            <person name="Rinke C."/>
            <person name="Skarshewski A."/>
            <person name="Chaumeil P.A."/>
            <person name="Hugenholtz P."/>
        </authorList>
    </citation>
    <scope>NUCLEOTIDE SEQUENCE [LARGE SCALE GENOMIC DNA]</scope>
    <source>
        <strain evidence="1">UBA10378</strain>
    </source>
</reference>
<sequence length="215" mass="25090">MLHAVTRRTLFDWLSACRTLPKPLGFYKMQIGDLNALAPEEAYDICAAILAQVRNRESLLSFLNALRIDKNDFSRWVKEVYGEEPKMLSEIEANPRLSWSWHHNRRRQCNGARNAVIDRRVSPRILNIIDKTDLSGERRHFAKSLGKALVPLAKSDPTWKRNASALADYIHKAHREDINPSTLREWLRLAFEETIRLKNQKHLVTRKDFPVQKRL</sequence>
<evidence type="ECO:0000313" key="1">
    <source>
        <dbReference type="EMBL" id="HBQ50322.1"/>
    </source>
</evidence>
<dbReference type="AlphaFoldDB" id="A0A356WBK8"/>
<comment type="caution">
    <text evidence="1">The sequence shown here is derived from an EMBL/GenBank/DDBJ whole genome shotgun (WGS) entry which is preliminary data.</text>
</comment>
<dbReference type="Proteomes" id="UP000263957">
    <property type="component" value="Unassembled WGS sequence"/>
</dbReference>
<protein>
    <submittedName>
        <fullName evidence="1">Uncharacterized protein</fullName>
    </submittedName>
</protein>
<dbReference type="EMBL" id="DOGS01000319">
    <property type="protein sequence ID" value="HBQ50322.1"/>
    <property type="molecule type" value="Genomic_DNA"/>
</dbReference>
<evidence type="ECO:0000313" key="2">
    <source>
        <dbReference type="Proteomes" id="UP000263957"/>
    </source>
</evidence>
<proteinExistence type="predicted"/>
<name>A0A356WBK8_9PROT</name>
<organism evidence="1 2">
    <name type="scientific">Hyphomonas atlantica</name>
    <dbReference type="NCBI Taxonomy" id="1280948"/>
    <lineage>
        <taxon>Bacteria</taxon>
        <taxon>Pseudomonadati</taxon>
        <taxon>Pseudomonadota</taxon>
        <taxon>Alphaproteobacteria</taxon>
        <taxon>Hyphomonadales</taxon>
        <taxon>Hyphomonadaceae</taxon>
        <taxon>Hyphomonas</taxon>
    </lineage>
</organism>
<accession>A0A356WBK8</accession>
<gene>
    <name evidence="1" type="ORF">DD728_15845</name>
</gene>